<keyword evidence="6 10" id="KW-1133">Transmembrane helix</keyword>
<dbReference type="GO" id="GO:0015297">
    <property type="term" value="F:antiporter activity"/>
    <property type="evidence" value="ECO:0007669"/>
    <property type="project" value="UniProtKB-KW"/>
</dbReference>
<evidence type="ECO:0000256" key="4">
    <source>
        <dbReference type="ARBA" id="ARBA00022475"/>
    </source>
</evidence>
<sequence>MQLTLYRQHYRSLLQLGLPIMVGQLGTIILGFADTLMVGHYGTNELAAASFVNNMFNLVIVFSTGFSYGLTPIVGQLYGQNKPIQIGQTLKNGLAANSVIALLLMLIMTVLYLNIHRLNQPVDLLPLMRPYYLVLLASLIFVLLFNAFKQFAEGITDTQTPMWILLGGNLVNIIGNWLLIFGKWGCPELGLLGAGISTLLSRIIMVITFIIIFLTAKRYRTYKEGFLQERLNKDSFTQLNQLGWPVGLQMGMETASFSLSTIMVGWLGKTALAAHQVMLTVGLFGFMLYYGMAAAVAVRISYFKGQNDWRNIKNTASAGFHLILLLAIMVSVPLFLLRHQIGYLFSSDTDVVLLAAQLVLPFILYQLGDGLQCNFSNALRGIADVKPVMLFAFIAYFVIALPVGYLFGFIFDWGLTGIWLSYPFGLTSAGLMFYARFKSKTKNALTRAKAQ</sequence>
<dbReference type="Pfam" id="PF01554">
    <property type="entry name" value="MatE"/>
    <property type="match status" value="2"/>
</dbReference>
<keyword evidence="2" id="KW-0813">Transport</keyword>
<evidence type="ECO:0000256" key="10">
    <source>
        <dbReference type="SAM" id="Phobius"/>
    </source>
</evidence>
<evidence type="ECO:0000256" key="6">
    <source>
        <dbReference type="ARBA" id="ARBA00022989"/>
    </source>
</evidence>
<evidence type="ECO:0000256" key="9">
    <source>
        <dbReference type="ARBA" id="ARBA00031636"/>
    </source>
</evidence>
<keyword evidence="4" id="KW-1003">Cell membrane</keyword>
<evidence type="ECO:0000313" key="11">
    <source>
        <dbReference type="EMBL" id="MBO8460399.1"/>
    </source>
</evidence>
<evidence type="ECO:0000256" key="8">
    <source>
        <dbReference type="ARBA" id="ARBA00023136"/>
    </source>
</evidence>
<dbReference type="GO" id="GO:0006811">
    <property type="term" value="P:monoatomic ion transport"/>
    <property type="evidence" value="ECO:0007669"/>
    <property type="project" value="UniProtKB-KW"/>
</dbReference>
<dbReference type="AlphaFoldDB" id="A0A9D9N4W6"/>
<comment type="subcellular location">
    <subcellularLocation>
        <location evidence="1">Cell membrane</location>
        <topology evidence="1">Multi-pass membrane protein</topology>
    </subcellularLocation>
</comment>
<dbReference type="CDD" id="cd13131">
    <property type="entry name" value="MATE_NorM_like"/>
    <property type="match status" value="1"/>
</dbReference>
<dbReference type="InterPro" id="IPR048279">
    <property type="entry name" value="MdtK-like"/>
</dbReference>
<evidence type="ECO:0000256" key="1">
    <source>
        <dbReference type="ARBA" id="ARBA00004651"/>
    </source>
</evidence>
<dbReference type="GO" id="GO:0042910">
    <property type="term" value="F:xenobiotic transmembrane transporter activity"/>
    <property type="evidence" value="ECO:0007669"/>
    <property type="project" value="InterPro"/>
</dbReference>
<feature type="transmembrane region" description="Helical" evidence="10">
    <location>
        <begin position="349"/>
        <end position="367"/>
    </location>
</feature>
<evidence type="ECO:0000256" key="3">
    <source>
        <dbReference type="ARBA" id="ARBA00022449"/>
    </source>
</evidence>
<feature type="transmembrane region" description="Helical" evidence="10">
    <location>
        <begin position="130"/>
        <end position="148"/>
    </location>
</feature>
<reference evidence="11" key="1">
    <citation type="submission" date="2020-10" db="EMBL/GenBank/DDBJ databases">
        <authorList>
            <person name="Gilroy R."/>
        </authorList>
    </citation>
    <scope>NUCLEOTIDE SEQUENCE</scope>
    <source>
        <strain evidence="11">G3-3990</strain>
    </source>
</reference>
<name>A0A9D9N4W6_9BACT</name>
<reference evidence="11" key="2">
    <citation type="journal article" date="2021" name="PeerJ">
        <title>Extensive microbial diversity within the chicken gut microbiome revealed by metagenomics and culture.</title>
        <authorList>
            <person name="Gilroy R."/>
            <person name="Ravi A."/>
            <person name="Getino M."/>
            <person name="Pursley I."/>
            <person name="Horton D.L."/>
            <person name="Alikhan N.F."/>
            <person name="Baker D."/>
            <person name="Gharbi K."/>
            <person name="Hall N."/>
            <person name="Watson M."/>
            <person name="Adriaenssens E.M."/>
            <person name="Foster-Nyarko E."/>
            <person name="Jarju S."/>
            <person name="Secka A."/>
            <person name="Antonio M."/>
            <person name="Oren A."/>
            <person name="Chaudhuri R.R."/>
            <person name="La Ragione R."/>
            <person name="Hildebrand F."/>
            <person name="Pallen M.J."/>
        </authorList>
    </citation>
    <scope>NUCLEOTIDE SEQUENCE</scope>
    <source>
        <strain evidence="11">G3-3990</strain>
    </source>
</reference>
<dbReference type="PANTHER" id="PTHR43298">
    <property type="entry name" value="MULTIDRUG RESISTANCE PROTEIN NORM-RELATED"/>
    <property type="match status" value="1"/>
</dbReference>
<feature type="transmembrane region" description="Helical" evidence="10">
    <location>
        <begin position="388"/>
        <end position="411"/>
    </location>
</feature>
<keyword evidence="7" id="KW-0406">Ion transport</keyword>
<feature type="transmembrane region" description="Helical" evidence="10">
    <location>
        <begin position="242"/>
        <end position="267"/>
    </location>
</feature>
<dbReference type="NCBIfam" id="TIGR00797">
    <property type="entry name" value="matE"/>
    <property type="match status" value="1"/>
</dbReference>
<feature type="transmembrane region" description="Helical" evidence="10">
    <location>
        <begin position="160"/>
        <end position="180"/>
    </location>
</feature>
<evidence type="ECO:0000313" key="12">
    <source>
        <dbReference type="Proteomes" id="UP000823641"/>
    </source>
</evidence>
<comment type="caution">
    <text evidence="11">The sequence shown here is derived from an EMBL/GenBank/DDBJ whole genome shotgun (WGS) entry which is preliminary data.</text>
</comment>
<dbReference type="Proteomes" id="UP000823641">
    <property type="component" value="Unassembled WGS sequence"/>
</dbReference>
<proteinExistence type="predicted"/>
<feature type="transmembrane region" description="Helical" evidence="10">
    <location>
        <begin position="94"/>
        <end position="115"/>
    </location>
</feature>
<feature type="transmembrane region" description="Helical" evidence="10">
    <location>
        <begin position="53"/>
        <end position="74"/>
    </location>
</feature>
<dbReference type="InterPro" id="IPR050222">
    <property type="entry name" value="MATE_MdtK"/>
</dbReference>
<dbReference type="EMBL" id="JADIMG010000084">
    <property type="protein sequence ID" value="MBO8460399.1"/>
    <property type="molecule type" value="Genomic_DNA"/>
</dbReference>
<feature type="transmembrane region" description="Helical" evidence="10">
    <location>
        <begin position="318"/>
        <end position="337"/>
    </location>
</feature>
<protein>
    <recommendedName>
        <fullName evidence="9">Multidrug-efflux transporter</fullName>
    </recommendedName>
</protein>
<keyword evidence="3" id="KW-0050">Antiport</keyword>
<feature type="transmembrane region" description="Helical" evidence="10">
    <location>
        <begin position="192"/>
        <end position="214"/>
    </location>
</feature>
<keyword evidence="8 10" id="KW-0472">Membrane</keyword>
<organism evidence="11 12">
    <name type="scientific">Candidatus Gallipaludibacter merdavium</name>
    <dbReference type="NCBI Taxonomy" id="2840839"/>
    <lineage>
        <taxon>Bacteria</taxon>
        <taxon>Pseudomonadati</taxon>
        <taxon>Bacteroidota</taxon>
        <taxon>Bacteroidia</taxon>
        <taxon>Bacteroidales</taxon>
        <taxon>Candidatus Gallipaludibacter</taxon>
    </lineage>
</organism>
<dbReference type="InterPro" id="IPR002528">
    <property type="entry name" value="MATE_fam"/>
</dbReference>
<evidence type="ECO:0000256" key="2">
    <source>
        <dbReference type="ARBA" id="ARBA00022448"/>
    </source>
</evidence>
<feature type="transmembrane region" description="Helical" evidence="10">
    <location>
        <begin position="273"/>
        <end position="298"/>
    </location>
</feature>
<evidence type="ECO:0000256" key="7">
    <source>
        <dbReference type="ARBA" id="ARBA00023065"/>
    </source>
</evidence>
<evidence type="ECO:0000256" key="5">
    <source>
        <dbReference type="ARBA" id="ARBA00022692"/>
    </source>
</evidence>
<feature type="transmembrane region" description="Helical" evidence="10">
    <location>
        <begin position="12"/>
        <end position="33"/>
    </location>
</feature>
<dbReference type="PANTHER" id="PTHR43298:SF2">
    <property type="entry name" value="FMN_FAD EXPORTER YEEO-RELATED"/>
    <property type="match status" value="1"/>
</dbReference>
<keyword evidence="5 10" id="KW-0812">Transmembrane</keyword>
<dbReference type="GO" id="GO:0005886">
    <property type="term" value="C:plasma membrane"/>
    <property type="evidence" value="ECO:0007669"/>
    <property type="project" value="UniProtKB-SubCell"/>
</dbReference>
<accession>A0A9D9N4W6</accession>
<gene>
    <name evidence="11" type="ORF">IAA73_08725</name>
</gene>
<feature type="transmembrane region" description="Helical" evidence="10">
    <location>
        <begin position="417"/>
        <end position="437"/>
    </location>
</feature>
<dbReference type="PIRSF" id="PIRSF006603">
    <property type="entry name" value="DinF"/>
    <property type="match status" value="1"/>
</dbReference>